<evidence type="ECO:0000313" key="2">
    <source>
        <dbReference type="EMBL" id="PGH17564.1"/>
    </source>
</evidence>
<sequence>MTTSQDLTDQMASISLAGEGSSPALQSPERLDRIVDISYLGKPYFTDEEVVALKNTVMGPGSETLANKIETILNERLNRRMKKHVESGDFRVCAAHDLALIFEKGFGVNPKKLSKNAEFASMVTEKGLRWQRECPEWKGLETGRTQSPRNATTANKRKRGKKRH</sequence>
<feature type="compositionally biased region" description="Basic residues" evidence="1">
    <location>
        <begin position="155"/>
        <end position="164"/>
    </location>
</feature>
<proteinExistence type="predicted"/>
<keyword evidence="3" id="KW-1185">Reference proteome</keyword>
<feature type="region of interest" description="Disordered" evidence="1">
    <location>
        <begin position="135"/>
        <end position="164"/>
    </location>
</feature>
<dbReference type="Proteomes" id="UP000224634">
    <property type="component" value="Unassembled WGS sequence"/>
</dbReference>
<evidence type="ECO:0000256" key="1">
    <source>
        <dbReference type="SAM" id="MobiDB-lite"/>
    </source>
</evidence>
<reference evidence="2 3" key="1">
    <citation type="submission" date="2017-10" db="EMBL/GenBank/DDBJ databases">
        <title>Comparative genomics in systemic dimorphic fungi from Ajellomycetaceae.</title>
        <authorList>
            <person name="Munoz J.F."/>
            <person name="Mcewen J.G."/>
            <person name="Clay O.K."/>
            <person name="Cuomo C.A."/>
        </authorList>
    </citation>
    <scope>NUCLEOTIDE SEQUENCE [LARGE SCALE GENOMIC DNA]</scope>
    <source>
        <strain evidence="2 3">UAMH7299</strain>
    </source>
</reference>
<name>A0A2B7Y0H6_POLH7</name>
<accession>A0A2B7Y0H6</accession>
<dbReference type="AlphaFoldDB" id="A0A2B7Y0H6"/>
<feature type="compositionally biased region" description="Polar residues" evidence="1">
    <location>
        <begin position="143"/>
        <end position="154"/>
    </location>
</feature>
<gene>
    <name evidence="2" type="ORF">AJ80_04742</name>
</gene>
<protein>
    <submittedName>
        <fullName evidence="2">Uncharacterized protein</fullName>
    </submittedName>
</protein>
<evidence type="ECO:0000313" key="3">
    <source>
        <dbReference type="Proteomes" id="UP000224634"/>
    </source>
</evidence>
<dbReference type="STRING" id="1447883.A0A2B7Y0H6"/>
<comment type="caution">
    <text evidence="2">The sequence shown here is derived from an EMBL/GenBank/DDBJ whole genome shotgun (WGS) entry which is preliminary data.</text>
</comment>
<dbReference type="EMBL" id="PDNA01000063">
    <property type="protein sequence ID" value="PGH17564.1"/>
    <property type="molecule type" value="Genomic_DNA"/>
</dbReference>
<organism evidence="2 3">
    <name type="scientific">Polytolypa hystricis (strain UAMH7299)</name>
    <dbReference type="NCBI Taxonomy" id="1447883"/>
    <lineage>
        <taxon>Eukaryota</taxon>
        <taxon>Fungi</taxon>
        <taxon>Dikarya</taxon>
        <taxon>Ascomycota</taxon>
        <taxon>Pezizomycotina</taxon>
        <taxon>Eurotiomycetes</taxon>
        <taxon>Eurotiomycetidae</taxon>
        <taxon>Onygenales</taxon>
        <taxon>Onygenales incertae sedis</taxon>
        <taxon>Polytolypa</taxon>
    </lineage>
</organism>
<dbReference type="OrthoDB" id="2740448at2759"/>